<feature type="transmembrane region" description="Helical" evidence="1">
    <location>
        <begin position="21"/>
        <end position="43"/>
    </location>
</feature>
<dbReference type="EMBL" id="ML119059">
    <property type="protein sequence ID" value="ROT36382.1"/>
    <property type="molecule type" value="Genomic_DNA"/>
</dbReference>
<keyword evidence="1" id="KW-0812">Transmembrane</keyword>
<keyword evidence="1" id="KW-0472">Membrane</keyword>
<dbReference type="Proteomes" id="UP000272025">
    <property type="component" value="Unassembled WGS sequence"/>
</dbReference>
<proteinExistence type="predicted"/>
<dbReference type="AlphaFoldDB" id="A0A3N2PPE9"/>
<dbReference type="RefSeq" id="XP_028464188.1">
    <property type="nucleotide sequence ID" value="XM_028607318.1"/>
</dbReference>
<accession>A0A3N2PPE9</accession>
<name>A0A3N2PPE9_SODAK</name>
<reference evidence="2 3" key="1">
    <citation type="journal article" date="2018" name="Mol. Ecol.">
        <title>The obligate alkalophilic soda-lake fungus Sodiomyces alkalinus has shifted to a protein diet.</title>
        <authorList>
            <person name="Grum-Grzhimaylo A.A."/>
            <person name="Falkoski D.L."/>
            <person name="van den Heuvel J."/>
            <person name="Valero-Jimenez C.A."/>
            <person name="Min B."/>
            <person name="Choi I.G."/>
            <person name="Lipzen A."/>
            <person name="Daum C.G."/>
            <person name="Aanen D.K."/>
            <person name="Tsang A."/>
            <person name="Henrissat B."/>
            <person name="Bilanenko E.N."/>
            <person name="de Vries R.P."/>
            <person name="van Kan J.A.L."/>
            <person name="Grigoriev I.V."/>
            <person name="Debets A.J.M."/>
        </authorList>
    </citation>
    <scope>NUCLEOTIDE SEQUENCE [LARGE SCALE GENOMIC DNA]</scope>
    <source>
        <strain evidence="2 3">F11</strain>
    </source>
</reference>
<dbReference type="GeneID" id="39575796"/>
<keyword evidence="3" id="KW-1185">Reference proteome</keyword>
<protein>
    <submittedName>
        <fullName evidence="2">Uncharacterized protein</fullName>
    </submittedName>
</protein>
<keyword evidence="1" id="KW-1133">Transmembrane helix</keyword>
<gene>
    <name evidence="2" type="ORF">SODALDRAFT_218492</name>
</gene>
<sequence>MTARVRRTLFSEISIISCVPCRLAGNIVSCCCFSFLFFFPPYFSPPLTLHPL</sequence>
<evidence type="ECO:0000256" key="1">
    <source>
        <dbReference type="SAM" id="Phobius"/>
    </source>
</evidence>
<organism evidence="2 3">
    <name type="scientific">Sodiomyces alkalinus (strain CBS 110278 / VKM F-3762 / F11)</name>
    <name type="common">Alkaliphilic filamentous fungus</name>
    <dbReference type="NCBI Taxonomy" id="1314773"/>
    <lineage>
        <taxon>Eukaryota</taxon>
        <taxon>Fungi</taxon>
        <taxon>Dikarya</taxon>
        <taxon>Ascomycota</taxon>
        <taxon>Pezizomycotina</taxon>
        <taxon>Sordariomycetes</taxon>
        <taxon>Hypocreomycetidae</taxon>
        <taxon>Glomerellales</taxon>
        <taxon>Plectosphaerellaceae</taxon>
        <taxon>Sodiomyces</taxon>
    </lineage>
</organism>
<evidence type="ECO:0000313" key="2">
    <source>
        <dbReference type="EMBL" id="ROT36382.1"/>
    </source>
</evidence>
<evidence type="ECO:0000313" key="3">
    <source>
        <dbReference type="Proteomes" id="UP000272025"/>
    </source>
</evidence>